<name>A0ABS7URB5_9BACI</name>
<evidence type="ECO:0000313" key="3">
    <source>
        <dbReference type="Proteomes" id="UP001165287"/>
    </source>
</evidence>
<accession>A0ABS7URB5</accession>
<sequence>MGNTPVIGREMITISKKEYEELKELTERLIEDKKEMEKEFKEILSRVVDEVETREQIGELLSKKEFESFKESGFSPEKLINTIDEQEQTINDLKKKINKLENSKLGKLQKRLWGLRNKK</sequence>
<evidence type="ECO:0000313" key="2">
    <source>
        <dbReference type="EMBL" id="MBZ5750848.1"/>
    </source>
</evidence>
<keyword evidence="3" id="KW-1185">Reference proteome</keyword>
<reference evidence="2" key="1">
    <citation type="submission" date="2024-05" db="EMBL/GenBank/DDBJ databases">
        <title>Metabacillus sp. nov., isolated from the rhizosphere soil of tomato plants.</title>
        <authorList>
            <person name="Ma R."/>
        </authorList>
    </citation>
    <scope>NUCLEOTIDE SEQUENCE</scope>
    <source>
        <strain evidence="2">DBTR6</strain>
    </source>
</reference>
<evidence type="ECO:0000256" key="1">
    <source>
        <dbReference type="SAM" id="Coils"/>
    </source>
</evidence>
<protein>
    <submittedName>
        <fullName evidence="2">Uncharacterized protein</fullName>
    </submittedName>
</protein>
<dbReference type="EMBL" id="JAIQUM010000021">
    <property type="protein sequence ID" value="MBZ5750848.1"/>
    <property type="molecule type" value="Genomic_DNA"/>
</dbReference>
<comment type="caution">
    <text evidence="2">The sequence shown here is derived from an EMBL/GenBank/DDBJ whole genome shotgun (WGS) entry which is preliminary data.</text>
</comment>
<dbReference type="Proteomes" id="UP001165287">
    <property type="component" value="Unassembled WGS sequence"/>
</dbReference>
<organism evidence="2 3">
    <name type="scientific">Metabacillus rhizolycopersici</name>
    <dbReference type="NCBI Taxonomy" id="2875709"/>
    <lineage>
        <taxon>Bacteria</taxon>
        <taxon>Bacillati</taxon>
        <taxon>Bacillota</taxon>
        <taxon>Bacilli</taxon>
        <taxon>Bacillales</taxon>
        <taxon>Bacillaceae</taxon>
        <taxon>Metabacillus</taxon>
    </lineage>
</organism>
<gene>
    <name evidence="2" type="ORF">K9V48_11440</name>
</gene>
<feature type="coiled-coil region" evidence="1">
    <location>
        <begin position="12"/>
        <end position="46"/>
    </location>
</feature>
<proteinExistence type="predicted"/>
<dbReference type="RefSeq" id="WP_224139129.1">
    <property type="nucleotide sequence ID" value="NZ_JAIQUM010000021.1"/>
</dbReference>
<keyword evidence="1" id="KW-0175">Coiled coil</keyword>
<feature type="coiled-coil region" evidence="1">
    <location>
        <begin position="83"/>
        <end position="110"/>
    </location>
</feature>